<evidence type="ECO:0000256" key="7">
    <source>
        <dbReference type="ARBA" id="ARBA00022701"/>
    </source>
</evidence>
<comment type="similarity">
    <text evidence="3">Belongs to the SKA3 family.</text>
</comment>
<evidence type="ECO:0000256" key="4">
    <source>
        <dbReference type="ARBA" id="ARBA00022454"/>
    </source>
</evidence>
<reference evidence="13" key="2">
    <citation type="submission" date="2023-06" db="EMBL/GenBank/DDBJ databases">
        <authorList>
            <person name="Swenson N.G."/>
            <person name="Wegrzyn J.L."/>
            <person name="Mcevoy S.L."/>
        </authorList>
    </citation>
    <scope>NUCLEOTIDE SEQUENCE</scope>
    <source>
        <strain evidence="13">NS2018</strain>
        <tissue evidence="13">Leaf</tissue>
    </source>
</reference>
<keyword evidence="11" id="KW-0131">Cell cycle</keyword>
<evidence type="ECO:0000256" key="5">
    <source>
        <dbReference type="ARBA" id="ARBA00022490"/>
    </source>
</evidence>
<dbReference type="EMBL" id="JAUESC010000383">
    <property type="protein sequence ID" value="KAK0584188.1"/>
    <property type="molecule type" value="Genomic_DNA"/>
</dbReference>
<evidence type="ECO:0008006" key="15">
    <source>
        <dbReference type="Google" id="ProtNLM"/>
    </source>
</evidence>
<keyword evidence="12" id="KW-0137">Centromere</keyword>
<dbReference type="GO" id="GO:0000278">
    <property type="term" value="P:mitotic cell cycle"/>
    <property type="evidence" value="ECO:0007669"/>
    <property type="project" value="TreeGrafter"/>
</dbReference>
<keyword evidence="4" id="KW-0158">Chromosome</keyword>
<dbReference type="GO" id="GO:0000940">
    <property type="term" value="C:outer kinetochore"/>
    <property type="evidence" value="ECO:0007669"/>
    <property type="project" value="InterPro"/>
</dbReference>
<evidence type="ECO:0000256" key="10">
    <source>
        <dbReference type="ARBA" id="ARBA00023212"/>
    </source>
</evidence>
<name>A0AA39VN74_ACESA</name>
<keyword evidence="9" id="KW-0995">Kinetochore</keyword>
<reference evidence="13" key="1">
    <citation type="journal article" date="2022" name="Plant J.">
        <title>Strategies of tolerance reflected in two North American maple genomes.</title>
        <authorList>
            <person name="McEvoy S.L."/>
            <person name="Sezen U.U."/>
            <person name="Trouern-Trend A."/>
            <person name="McMahon S.M."/>
            <person name="Schaberg P.G."/>
            <person name="Yang J."/>
            <person name="Wegrzyn J.L."/>
            <person name="Swenson N.G."/>
        </authorList>
    </citation>
    <scope>NUCLEOTIDE SEQUENCE</scope>
    <source>
        <strain evidence="13">NS2018</strain>
    </source>
</reference>
<keyword evidence="7" id="KW-0493">Microtubule</keyword>
<evidence type="ECO:0000313" key="14">
    <source>
        <dbReference type="Proteomes" id="UP001168877"/>
    </source>
</evidence>
<evidence type="ECO:0000313" key="13">
    <source>
        <dbReference type="EMBL" id="KAK0584188.1"/>
    </source>
</evidence>
<accession>A0AA39VN74</accession>
<protein>
    <recommendedName>
        <fullName evidence="15">Spindle and kinetochore-associated protein 3</fullName>
    </recommendedName>
</protein>
<evidence type="ECO:0000256" key="11">
    <source>
        <dbReference type="ARBA" id="ARBA00023306"/>
    </source>
</evidence>
<keyword evidence="6" id="KW-0132">Cell division</keyword>
<dbReference type="Proteomes" id="UP001168877">
    <property type="component" value="Unassembled WGS sequence"/>
</dbReference>
<dbReference type="GO" id="GO:0005876">
    <property type="term" value="C:spindle microtubule"/>
    <property type="evidence" value="ECO:0007669"/>
    <property type="project" value="TreeGrafter"/>
</dbReference>
<evidence type="ECO:0000256" key="2">
    <source>
        <dbReference type="ARBA" id="ARBA00004629"/>
    </source>
</evidence>
<dbReference type="GO" id="GO:0051301">
    <property type="term" value="P:cell division"/>
    <property type="evidence" value="ECO:0007669"/>
    <property type="project" value="UniProtKB-KW"/>
</dbReference>
<evidence type="ECO:0000256" key="6">
    <source>
        <dbReference type="ARBA" id="ARBA00022618"/>
    </source>
</evidence>
<keyword evidence="8" id="KW-0498">Mitosis</keyword>
<proteinExistence type="inferred from homology"/>
<gene>
    <name evidence="13" type="ORF">LWI29_008900</name>
</gene>
<comment type="subcellular location">
    <subcellularLocation>
        <location evidence="2">Chromosome</location>
        <location evidence="2">Centromere</location>
        <location evidence="2">Kinetochore</location>
    </subcellularLocation>
    <subcellularLocation>
        <location evidence="1">Cytoplasm</location>
        <location evidence="1">Cytoskeleton</location>
        <location evidence="1">Spindle</location>
    </subcellularLocation>
</comment>
<keyword evidence="14" id="KW-1185">Reference proteome</keyword>
<dbReference type="PANTHER" id="PTHR48118:SF1">
    <property type="entry name" value="SPINDLE AND KINETOCHORE-ASSOCIATED PROTEIN 3"/>
    <property type="match status" value="1"/>
</dbReference>
<evidence type="ECO:0000256" key="8">
    <source>
        <dbReference type="ARBA" id="ARBA00022776"/>
    </source>
</evidence>
<keyword evidence="5" id="KW-0963">Cytoplasm</keyword>
<evidence type="ECO:0000256" key="3">
    <source>
        <dbReference type="ARBA" id="ARBA00007716"/>
    </source>
</evidence>
<evidence type="ECO:0000256" key="9">
    <source>
        <dbReference type="ARBA" id="ARBA00022838"/>
    </source>
</evidence>
<dbReference type="InterPro" id="IPR033341">
    <property type="entry name" value="SKA3"/>
</dbReference>
<comment type="caution">
    <text evidence="13">The sequence shown here is derived from an EMBL/GenBank/DDBJ whole genome shotgun (WGS) entry which is preliminary data.</text>
</comment>
<keyword evidence="10" id="KW-0206">Cytoskeleton</keyword>
<dbReference type="PANTHER" id="PTHR48118">
    <property type="entry name" value="SPINDLE AND KINETOCHORE-ASSOCIATED PROTEIN 3"/>
    <property type="match status" value="1"/>
</dbReference>
<organism evidence="13 14">
    <name type="scientific">Acer saccharum</name>
    <name type="common">Sugar maple</name>
    <dbReference type="NCBI Taxonomy" id="4024"/>
    <lineage>
        <taxon>Eukaryota</taxon>
        <taxon>Viridiplantae</taxon>
        <taxon>Streptophyta</taxon>
        <taxon>Embryophyta</taxon>
        <taxon>Tracheophyta</taxon>
        <taxon>Spermatophyta</taxon>
        <taxon>Magnoliopsida</taxon>
        <taxon>eudicotyledons</taxon>
        <taxon>Gunneridae</taxon>
        <taxon>Pentapetalae</taxon>
        <taxon>rosids</taxon>
        <taxon>malvids</taxon>
        <taxon>Sapindales</taxon>
        <taxon>Sapindaceae</taxon>
        <taxon>Hippocastanoideae</taxon>
        <taxon>Acereae</taxon>
        <taxon>Acer</taxon>
    </lineage>
</organism>
<dbReference type="GO" id="GO:0007059">
    <property type="term" value="P:chromosome segregation"/>
    <property type="evidence" value="ECO:0007669"/>
    <property type="project" value="InterPro"/>
</dbReference>
<dbReference type="AlphaFoldDB" id="A0AA39VN74"/>
<sequence>MDESISNVCSSLGWFCNHLDNTCDALKQSLQRRPIPLDSASSTFIQCLNRRVTSVSSDLNLLESMSFGTVSFEELLGHCNEVYKNNQTHLLQLQDHLKTSNYIPEFEMDDEDESTRLSTPYASDLKHGLDLPSPVSLPRSVVKSFEDDPLLDESLSLKNLGISDVCLATLASEVNDKLDDPSLQEPMKCYENNPHGRKVLFQPAATNEGELEDDGESIEVFGPIVRVSKDDYESIPSYMKSLAPWEDLMAAVEKINSSLSSKEKTRGFNYFHQDEIESLGLGHKARSYLLLLVRLKKLVVETIDGVISYRVL</sequence>
<evidence type="ECO:0000256" key="12">
    <source>
        <dbReference type="ARBA" id="ARBA00023328"/>
    </source>
</evidence>
<evidence type="ECO:0000256" key="1">
    <source>
        <dbReference type="ARBA" id="ARBA00004186"/>
    </source>
</evidence>